<dbReference type="InterPro" id="IPR036271">
    <property type="entry name" value="Tet_transcr_reg_TetR-rel_C_sf"/>
</dbReference>
<evidence type="ECO:0000313" key="7">
    <source>
        <dbReference type="Proteomes" id="UP000325827"/>
    </source>
</evidence>
<dbReference type="Proteomes" id="UP000325827">
    <property type="component" value="Unassembled WGS sequence"/>
</dbReference>
<organism evidence="6 7">
    <name type="scientific">Microbacterium rhizomatis</name>
    <dbReference type="NCBI Taxonomy" id="1631477"/>
    <lineage>
        <taxon>Bacteria</taxon>
        <taxon>Bacillati</taxon>
        <taxon>Actinomycetota</taxon>
        <taxon>Actinomycetes</taxon>
        <taxon>Micrococcales</taxon>
        <taxon>Microbacteriaceae</taxon>
        <taxon>Microbacterium</taxon>
    </lineage>
</organism>
<name>A0A5J5J566_9MICO</name>
<evidence type="ECO:0000259" key="5">
    <source>
        <dbReference type="PROSITE" id="PS50977"/>
    </source>
</evidence>
<keyword evidence="1" id="KW-0805">Transcription regulation</keyword>
<dbReference type="RefSeq" id="WP_150447952.1">
    <property type="nucleotide sequence ID" value="NZ_VYSA01000001.1"/>
</dbReference>
<dbReference type="OrthoDB" id="9796019at2"/>
<keyword evidence="3" id="KW-0804">Transcription</keyword>
<dbReference type="AlphaFoldDB" id="A0A5J5J566"/>
<accession>A0A5J5J566</accession>
<dbReference type="GO" id="GO:0003700">
    <property type="term" value="F:DNA-binding transcription factor activity"/>
    <property type="evidence" value="ECO:0007669"/>
    <property type="project" value="TreeGrafter"/>
</dbReference>
<dbReference type="PANTHER" id="PTHR30055">
    <property type="entry name" value="HTH-TYPE TRANSCRIPTIONAL REGULATOR RUTR"/>
    <property type="match status" value="1"/>
</dbReference>
<dbReference type="PANTHER" id="PTHR30055:SF238">
    <property type="entry name" value="MYCOFACTOCIN BIOSYNTHESIS TRANSCRIPTIONAL REGULATOR MFTR-RELATED"/>
    <property type="match status" value="1"/>
</dbReference>
<evidence type="ECO:0000256" key="3">
    <source>
        <dbReference type="ARBA" id="ARBA00023163"/>
    </source>
</evidence>
<feature type="DNA-binding region" description="H-T-H motif" evidence="4">
    <location>
        <begin position="44"/>
        <end position="63"/>
    </location>
</feature>
<dbReference type="PROSITE" id="PS50977">
    <property type="entry name" value="HTH_TETR_2"/>
    <property type="match status" value="1"/>
</dbReference>
<dbReference type="Pfam" id="PF00440">
    <property type="entry name" value="TetR_N"/>
    <property type="match status" value="1"/>
</dbReference>
<dbReference type="EMBL" id="VYSA01000001">
    <property type="protein sequence ID" value="KAA9111182.1"/>
    <property type="molecule type" value="Genomic_DNA"/>
</dbReference>
<proteinExistence type="predicted"/>
<keyword evidence="2 4" id="KW-0238">DNA-binding</keyword>
<feature type="domain" description="HTH tetR-type" evidence="5">
    <location>
        <begin position="21"/>
        <end position="81"/>
    </location>
</feature>
<dbReference type="SUPFAM" id="SSF48498">
    <property type="entry name" value="Tetracyclin repressor-like, C-terminal domain"/>
    <property type="match status" value="1"/>
</dbReference>
<comment type="caution">
    <text evidence="6">The sequence shown here is derived from an EMBL/GenBank/DDBJ whole genome shotgun (WGS) entry which is preliminary data.</text>
</comment>
<sequence>MVTGPPSESSTGDAVGADVVTGTEAVILDAALAEVLAHGIRRTTISDIARRCGVSRQTLYRYWPDAQSVFAALVTRELARVVPVGSAPLALEVTVSLAGLVEPLVEAADRVRRMPLIARLRQTDPELLARYVLDRLGTSQYAIHDEVRRRLDAAQRAGSIRDGDPARMAAMVLLITQSAVLSAPLVREWLDDPAWAAELGRALEGYLRKEGG</sequence>
<evidence type="ECO:0000313" key="6">
    <source>
        <dbReference type="EMBL" id="KAA9111182.1"/>
    </source>
</evidence>
<evidence type="ECO:0000256" key="2">
    <source>
        <dbReference type="ARBA" id="ARBA00023125"/>
    </source>
</evidence>
<dbReference type="SUPFAM" id="SSF46689">
    <property type="entry name" value="Homeodomain-like"/>
    <property type="match status" value="1"/>
</dbReference>
<evidence type="ECO:0000256" key="1">
    <source>
        <dbReference type="ARBA" id="ARBA00023015"/>
    </source>
</evidence>
<reference evidence="7" key="1">
    <citation type="submission" date="2019-09" db="EMBL/GenBank/DDBJ databases">
        <title>Mumia zhuanghuii sp. nov. isolated from the intestinal contents of plateau pika (Ochotona curzoniae) in the Qinghai-Tibet plateau of China.</title>
        <authorList>
            <person name="Tian Z."/>
        </authorList>
    </citation>
    <scope>NUCLEOTIDE SEQUENCE [LARGE SCALE GENOMIC DNA]</scope>
    <source>
        <strain evidence="7">JCM 30598</strain>
    </source>
</reference>
<dbReference type="Gene3D" id="1.10.357.10">
    <property type="entry name" value="Tetracycline Repressor, domain 2"/>
    <property type="match status" value="1"/>
</dbReference>
<gene>
    <name evidence="6" type="ORF">F6B43_06170</name>
</gene>
<dbReference type="InterPro" id="IPR009057">
    <property type="entry name" value="Homeodomain-like_sf"/>
</dbReference>
<dbReference type="GO" id="GO:0000976">
    <property type="term" value="F:transcription cis-regulatory region binding"/>
    <property type="evidence" value="ECO:0007669"/>
    <property type="project" value="TreeGrafter"/>
</dbReference>
<dbReference type="InterPro" id="IPR001647">
    <property type="entry name" value="HTH_TetR"/>
</dbReference>
<protein>
    <submittedName>
        <fullName evidence="6">TetR/AcrR family transcriptional regulator</fullName>
    </submittedName>
</protein>
<dbReference type="InterPro" id="IPR050109">
    <property type="entry name" value="HTH-type_TetR-like_transc_reg"/>
</dbReference>
<evidence type="ECO:0000256" key="4">
    <source>
        <dbReference type="PROSITE-ProRule" id="PRU00335"/>
    </source>
</evidence>
<keyword evidence="7" id="KW-1185">Reference proteome</keyword>